<name>A0A067CNA8_SAPPC</name>
<dbReference type="VEuPathDB" id="FungiDB:SPRG_20198"/>
<dbReference type="PANTHER" id="PTHR24171:SF8">
    <property type="entry name" value="BRCA1-ASSOCIATED RING DOMAIN PROTEIN 1"/>
    <property type="match status" value="1"/>
</dbReference>
<evidence type="ECO:0000256" key="1">
    <source>
        <dbReference type="ARBA" id="ARBA00022737"/>
    </source>
</evidence>
<dbReference type="SMART" id="SM00248">
    <property type="entry name" value="ANK"/>
    <property type="match status" value="2"/>
</dbReference>
<protein>
    <submittedName>
        <fullName evidence="4">Uncharacterized protein</fullName>
    </submittedName>
</protein>
<dbReference type="InterPro" id="IPR036770">
    <property type="entry name" value="Ankyrin_rpt-contain_sf"/>
</dbReference>
<evidence type="ECO:0000313" key="5">
    <source>
        <dbReference type="Proteomes" id="UP000030745"/>
    </source>
</evidence>
<evidence type="ECO:0000256" key="2">
    <source>
        <dbReference type="ARBA" id="ARBA00023043"/>
    </source>
</evidence>
<feature type="repeat" description="ANK" evidence="3">
    <location>
        <begin position="43"/>
        <end position="75"/>
    </location>
</feature>
<dbReference type="STRING" id="695850.A0A067CNA8"/>
<dbReference type="KEGG" id="spar:SPRG_20198"/>
<keyword evidence="2 3" id="KW-0040">ANK repeat</keyword>
<evidence type="ECO:0000256" key="3">
    <source>
        <dbReference type="PROSITE-ProRule" id="PRU00023"/>
    </source>
</evidence>
<dbReference type="PROSITE" id="PS50297">
    <property type="entry name" value="ANK_REP_REGION"/>
    <property type="match status" value="1"/>
</dbReference>
<dbReference type="GO" id="GO:0004842">
    <property type="term" value="F:ubiquitin-protein transferase activity"/>
    <property type="evidence" value="ECO:0007669"/>
    <property type="project" value="TreeGrafter"/>
</dbReference>
<dbReference type="AlphaFoldDB" id="A0A067CNA8"/>
<proteinExistence type="predicted"/>
<reference evidence="4 5" key="1">
    <citation type="journal article" date="2013" name="PLoS Genet.">
        <title>Distinctive expansion of potential virulence genes in the genome of the oomycete fish pathogen Saprolegnia parasitica.</title>
        <authorList>
            <person name="Jiang R.H."/>
            <person name="de Bruijn I."/>
            <person name="Haas B.J."/>
            <person name="Belmonte R."/>
            <person name="Lobach L."/>
            <person name="Christie J."/>
            <person name="van den Ackerveken G."/>
            <person name="Bottin A."/>
            <person name="Bulone V."/>
            <person name="Diaz-Moreno S.M."/>
            <person name="Dumas B."/>
            <person name="Fan L."/>
            <person name="Gaulin E."/>
            <person name="Govers F."/>
            <person name="Grenville-Briggs L.J."/>
            <person name="Horner N.R."/>
            <person name="Levin J.Z."/>
            <person name="Mammella M."/>
            <person name="Meijer H.J."/>
            <person name="Morris P."/>
            <person name="Nusbaum C."/>
            <person name="Oome S."/>
            <person name="Phillips A.J."/>
            <person name="van Rooyen D."/>
            <person name="Rzeszutek E."/>
            <person name="Saraiva M."/>
            <person name="Secombes C.J."/>
            <person name="Seidl M.F."/>
            <person name="Snel B."/>
            <person name="Stassen J.H."/>
            <person name="Sykes S."/>
            <person name="Tripathy S."/>
            <person name="van den Berg H."/>
            <person name="Vega-Arreguin J.C."/>
            <person name="Wawra S."/>
            <person name="Young S.K."/>
            <person name="Zeng Q."/>
            <person name="Dieguez-Uribeondo J."/>
            <person name="Russ C."/>
            <person name="Tyler B.M."/>
            <person name="van West P."/>
        </authorList>
    </citation>
    <scope>NUCLEOTIDE SEQUENCE [LARGE SCALE GENOMIC DNA]</scope>
    <source>
        <strain evidence="4 5">CBS 223.65</strain>
    </source>
</reference>
<evidence type="ECO:0000313" key="4">
    <source>
        <dbReference type="EMBL" id="KDO28036.1"/>
    </source>
</evidence>
<feature type="non-terminal residue" evidence="4">
    <location>
        <position position="167"/>
    </location>
</feature>
<dbReference type="Gene3D" id="1.25.40.20">
    <property type="entry name" value="Ankyrin repeat-containing domain"/>
    <property type="match status" value="1"/>
</dbReference>
<dbReference type="OrthoDB" id="504170at2759"/>
<dbReference type="Pfam" id="PF12796">
    <property type="entry name" value="Ank_2"/>
    <property type="match status" value="1"/>
</dbReference>
<dbReference type="EMBL" id="KK583213">
    <property type="protein sequence ID" value="KDO28036.1"/>
    <property type="molecule type" value="Genomic_DNA"/>
</dbReference>
<keyword evidence="1" id="KW-0677">Repeat</keyword>
<dbReference type="GO" id="GO:0085020">
    <property type="term" value="P:protein K6-linked ubiquitination"/>
    <property type="evidence" value="ECO:0007669"/>
    <property type="project" value="TreeGrafter"/>
</dbReference>
<organism evidence="4 5">
    <name type="scientific">Saprolegnia parasitica (strain CBS 223.65)</name>
    <dbReference type="NCBI Taxonomy" id="695850"/>
    <lineage>
        <taxon>Eukaryota</taxon>
        <taxon>Sar</taxon>
        <taxon>Stramenopiles</taxon>
        <taxon>Oomycota</taxon>
        <taxon>Saprolegniomycetes</taxon>
        <taxon>Saprolegniales</taxon>
        <taxon>Saprolegniaceae</taxon>
        <taxon>Saprolegnia</taxon>
    </lineage>
</organism>
<dbReference type="SUPFAM" id="SSF48403">
    <property type="entry name" value="Ankyrin repeat"/>
    <property type="match status" value="1"/>
</dbReference>
<accession>A0A067CNA8</accession>
<dbReference type="RefSeq" id="XP_012201189.1">
    <property type="nucleotide sequence ID" value="XM_012345799.1"/>
</dbReference>
<sequence>MHDPISLQWLVDDFIESAGEGLESRVELFVRAGLPIDRTHTVLGYTAMHAAASQPDGRIMARLIRAGADVNVPATTQSTPLHTAVMFGNQTCVEQLLRHDAAKRPGHDRMLPYDVVQEFPSEAIQTLLQGAPPPPARLACVLSEPSNLHLSWEPGVVPARRSTTMPA</sequence>
<dbReference type="Proteomes" id="UP000030745">
    <property type="component" value="Unassembled WGS sequence"/>
</dbReference>
<keyword evidence="5" id="KW-1185">Reference proteome</keyword>
<dbReference type="GeneID" id="24141397"/>
<dbReference type="PANTHER" id="PTHR24171">
    <property type="entry name" value="ANKYRIN REPEAT DOMAIN-CONTAINING PROTEIN 39-RELATED"/>
    <property type="match status" value="1"/>
</dbReference>
<gene>
    <name evidence="4" type="ORF">SPRG_20198</name>
</gene>
<dbReference type="InterPro" id="IPR002110">
    <property type="entry name" value="Ankyrin_rpt"/>
</dbReference>
<dbReference type="PROSITE" id="PS50088">
    <property type="entry name" value="ANK_REPEAT"/>
    <property type="match status" value="1"/>
</dbReference>